<dbReference type="GO" id="GO:0005634">
    <property type="term" value="C:nucleus"/>
    <property type="evidence" value="ECO:0007669"/>
    <property type="project" value="InterPro"/>
</dbReference>
<accession>A0A218V2I8</accession>
<dbReference type="GO" id="GO:0051301">
    <property type="term" value="P:cell division"/>
    <property type="evidence" value="ECO:0007669"/>
    <property type="project" value="UniProtKB-KW"/>
</dbReference>
<evidence type="ECO:0000256" key="8">
    <source>
        <dbReference type="ARBA" id="ARBA00023054"/>
    </source>
</evidence>
<dbReference type="EMBL" id="MUZQ01000070">
    <property type="protein sequence ID" value="OWK59852.1"/>
    <property type="molecule type" value="Genomic_DNA"/>
</dbReference>
<evidence type="ECO:0000256" key="11">
    <source>
        <dbReference type="SAM" id="Coils"/>
    </source>
</evidence>
<dbReference type="GO" id="GO:0051382">
    <property type="term" value="P:kinetochore assembly"/>
    <property type="evidence" value="ECO:0007669"/>
    <property type="project" value="TreeGrafter"/>
</dbReference>
<gene>
    <name evidence="13" type="primary">MIS12</name>
    <name evidence="13" type="ORF">RLOC_00009025</name>
</gene>
<dbReference type="Pfam" id="PF05859">
    <property type="entry name" value="Mis12"/>
    <property type="match status" value="1"/>
</dbReference>
<evidence type="ECO:0000256" key="4">
    <source>
        <dbReference type="ARBA" id="ARBA00022454"/>
    </source>
</evidence>
<name>A0A218V2I8_9PASE</name>
<evidence type="ECO:0000313" key="13">
    <source>
        <dbReference type="EMBL" id="OWK59852.1"/>
    </source>
</evidence>
<evidence type="ECO:0000256" key="5">
    <source>
        <dbReference type="ARBA" id="ARBA00022618"/>
    </source>
</evidence>
<comment type="subcellular location">
    <subcellularLocation>
        <location evidence="1">Chromosome</location>
        <location evidence="1">Centromere</location>
        <location evidence="1">Kinetochore</location>
    </subcellularLocation>
</comment>
<keyword evidence="6" id="KW-0498">Mitosis</keyword>
<dbReference type="AlphaFoldDB" id="A0A218V2I8"/>
<keyword evidence="10" id="KW-0137">Centromere</keyword>
<keyword evidence="8 11" id="KW-0175">Coiled coil</keyword>
<evidence type="ECO:0000256" key="6">
    <source>
        <dbReference type="ARBA" id="ARBA00022776"/>
    </source>
</evidence>
<evidence type="ECO:0000256" key="2">
    <source>
        <dbReference type="ARBA" id="ARBA00008643"/>
    </source>
</evidence>
<proteinExistence type="inferred from homology"/>
<evidence type="ECO:0000256" key="1">
    <source>
        <dbReference type="ARBA" id="ARBA00004629"/>
    </source>
</evidence>
<evidence type="ECO:0000313" key="14">
    <source>
        <dbReference type="Proteomes" id="UP000197619"/>
    </source>
</evidence>
<evidence type="ECO:0000256" key="7">
    <source>
        <dbReference type="ARBA" id="ARBA00022838"/>
    </source>
</evidence>
<dbReference type="STRING" id="299123.ENSLSDP00000016194"/>
<dbReference type="GO" id="GO:0000070">
    <property type="term" value="P:mitotic sister chromatid segregation"/>
    <property type="evidence" value="ECO:0007669"/>
    <property type="project" value="TreeGrafter"/>
</dbReference>
<keyword evidence="14" id="KW-1185">Reference proteome</keyword>
<feature type="region of interest" description="Disordered" evidence="12">
    <location>
        <begin position="1"/>
        <end position="24"/>
    </location>
</feature>
<dbReference type="Proteomes" id="UP000197619">
    <property type="component" value="Unassembled WGS sequence"/>
</dbReference>
<evidence type="ECO:0000256" key="10">
    <source>
        <dbReference type="ARBA" id="ARBA00023328"/>
    </source>
</evidence>
<evidence type="ECO:0000256" key="9">
    <source>
        <dbReference type="ARBA" id="ARBA00023306"/>
    </source>
</evidence>
<dbReference type="PANTHER" id="PTHR14527">
    <property type="entry name" value="PROTEIN MIS12 HOMOLOG"/>
    <property type="match status" value="1"/>
</dbReference>
<keyword evidence="5" id="KW-0132">Cell division</keyword>
<feature type="coiled-coil region" evidence="11">
    <location>
        <begin position="132"/>
        <end position="237"/>
    </location>
</feature>
<evidence type="ECO:0000256" key="3">
    <source>
        <dbReference type="ARBA" id="ARBA00013793"/>
    </source>
</evidence>
<comment type="similarity">
    <text evidence="2">Belongs to the mis12 family.</text>
</comment>
<sequence length="261" mass="29771">MGESGSSGPAASGNAGEPCETRLPLAALPPRPPAAMSVDPMTYEAQFFGFTPQTCMLRIYIAFQDYLFEMLQVVEGVMLKKFEGKISPSQIRKCTEKFLLFMKEHFDKLFTKMEEVLLQLVLNIPKNVLLPEDRVQEQYRCSEEEFQALQDEVRQLQEQYRAEVAMEQALLAELEEQKIVKAELEKTLQCFDELENICRQYGIGNFKESLALLTQSSKKLQEVLKDVEEKSKKLKLDDQLILLTLQGFGLKAVELCQFAPP</sequence>
<reference evidence="13 14" key="1">
    <citation type="submission" date="2017-05" db="EMBL/GenBank/DDBJ databases">
        <title>Genome of assembly of the Bengalese finch, Lonchura striata domestica.</title>
        <authorList>
            <person name="Colquitt B.M."/>
            <person name="Brainard M.S."/>
        </authorList>
    </citation>
    <scope>NUCLEOTIDE SEQUENCE [LARGE SCALE GENOMIC DNA]</scope>
    <source>
        <strain evidence="13">White83orange57</strain>
    </source>
</reference>
<evidence type="ECO:0000256" key="12">
    <source>
        <dbReference type="SAM" id="MobiDB-lite"/>
    </source>
</evidence>
<protein>
    <recommendedName>
        <fullName evidence="3">Protein MIS12 homolog</fullName>
    </recommendedName>
</protein>
<keyword evidence="4" id="KW-0158">Chromosome</keyword>
<dbReference type="PANTHER" id="PTHR14527:SF2">
    <property type="entry name" value="PROTEIN MIS12 HOMOLOG"/>
    <property type="match status" value="1"/>
</dbReference>
<dbReference type="InterPro" id="IPR008685">
    <property type="entry name" value="Centromere_Mis12"/>
</dbReference>
<dbReference type="GO" id="GO:0000444">
    <property type="term" value="C:MIS12/MIND type complex"/>
    <property type="evidence" value="ECO:0007669"/>
    <property type="project" value="TreeGrafter"/>
</dbReference>
<comment type="caution">
    <text evidence="13">The sequence shown here is derived from an EMBL/GenBank/DDBJ whole genome shotgun (WGS) entry which is preliminary data.</text>
</comment>
<keyword evidence="9" id="KW-0131">Cell cycle</keyword>
<organism evidence="13 14">
    <name type="scientific">Lonchura striata</name>
    <name type="common">white-rumped munia</name>
    <dbReference type="NCBI Taxonomy" id="40157"/>
    <lineage>
        <taxon>Eukaryota</taxon>
        <taxon>Metazoa</taxon>
        <taxon>Chordata</taxon>
        <taxon>Craniata</taxon>
        <taxon>Vertebrata</taxon>
        <taxon>Euteleostomi</taxon>
        <taxon>Archelosauria</taxon>
        <taxon>Archosauria</taxon>
        <taxon>Dinosauria</taxon>
        <taxon>Saurischia</taxon>
        <taxon>Theropoda</taxon>
        <taxon>Coelurosauria</taxon>
        <taxon>Aves</taxon>
        <taxon>Neognathae</taxon>
        <taxon>Neoaves</taxon>
        <taxon>Telluraves</taxon>
        <taxon>Australaves</taxon>
        <taxon>Passeriformes</taxon>
        <taxon>Passeroidea</taxon>
        <taxon>Estrildidae</taxon>
        <taxon>Estrildinae</taxon>
        <taxon>Lonchura</taxon>
    </lineage>
</organism>
<keyword evidence="7" id="KW-0995">Kinetochore</keyword>